<sequence length="86" mass="8964">MSRTILSLHLSRGIEAAADVSITLAKSRKSMVKRSSLPFLGLGVIAHSTPIKAEPKPAPGRSSGNSTVSIISATEPPMEPQAQATK</sequence>
<feature type="region of interest" description="Disordered" evidence="1">
    <location>
        <begin position="50"/>
        <end position="86"/>
    </location>
</feature>
<feature type="compositionally biased region" description="Polar residues" evidence="1">
    <location>
        <begin position="62"/>
        <end position="72"/>
    </location>
</feature>
<organism evidence="2 3">
    <name type="scientific">Patagioenas fasciata monilis</name>
    <dbReference type="NCBI Taxonomy" id="372326"/>
    <lineage>
        <taxon>Eukaryota</taxon>
        <taxon>Metazoa</taxon>
        <taxon>Chordata</taxon>
        <taxon>Craniata</taxon>
        <taxon>Vertebrata</taxon>
        <taxon>Euteleostomi</taxon>
        <taxon>Archelosauria</taxon>
        <taxon>Archosauria</taxon>
        <taxon>Dinosauria</taxon>
        <taxon>Saurischia</taxon>
        <taxon>Theropoda</taxon>
        <taxon>Coelurosauria</taxon>
        <taxon>Aves</taxon>
        <taxon>Neognathae</taxon>
        <taxon>Neoaves</taxon>
        <taxon>Columbimorphae</taxon>
        <taxon>Columbiformes</taxon>
        <taxon>Columbidae</taxon>
        <taxon>Patagioenas</taxon>
    </lineage>
</organism>
<dbReference type="EMBL" id="LSYS01005749">
    <property type="protein sequence ID" value="OPJ76296.1"/>
    <property type="molecule type" value="Genomic_DNA"/>
</dbReference>
<protein>
    <submittedName>
        <fullName evidence="2">Uncharacterized protein</fullName>
    </submittedName>
</protein>
<evidence type="ECO:0000313" key="3">
    <source>
        <dbReference type="Proteomes" id="UP000190648"/>
    </source>
</evidence>
<gene>
    <name evidence="2" type="ORF">AV530_011083</name>
</gene>
<evidence type="ECO:0000313" key="2">
    <source>
        <dbReference type="EMBL" id="OPJ76296.1"/>
    </source>
</evidence>
<evidence type="ECO:0000256" key="1">
    <source>
        <dbReference type="SAM" id="MobiDB-lite"/>
    </source>
</evidence>
<dbReference type="AlphaFoldDB" id="A0A1V4JVQ6"/>
<reference evidence="2 3" key="1">
    <citation type="submission" date="2016-02" db="EMBL/GenBank/DDBJ databases">
        <title>Band-tailed pigeon sequencing and assembly.</title>
        <authorList>
            <person name="Soares A.E."/>
            <person name="Novak B.J."/>
            <person name="Rice E.S."/>
            <person name="O'Connell B."/>
            <person name="Chang D."/>
            <person name="Weber S."/>
            <person name="Shapiro B."/>
        </authorList>
    </citation>
    <scope>NUCLEOTIDE SEQUENCE [LARGE SCALE GENOMIC DNA]</scope>
    <source>
        <strain evidence="2">BTP2013</strain>
        <tissue evidence="2">Blood</tissue>
    </source>
</reference>
<accession>A0A1V4JVQ6</accession>
<dbReference type="Proteomes" id="UP000190648">
    <property type="component" value="Unassembled WGS sequence"/>
</dbReference>
<keyword evidence="3" id="KW-1185">Reference proteome</keyword>
<comment type="caution">
    <text evidence="2">The sequence shown here is derived from an EMBL/GenBank/DDBJ whole genome shotgun (WGS) entry which is preliminary data.</text>
</comment>
<proteinExistence type="predicted"/>
<name>A0A1V4JVQ6_PATFA</name>
<dbReference type="STRING" id="372326.A0A1V4JVQ6"/>